<protein>
    <submittedName>
        <fullName evidence="1">Uncharacterized protein</fullName>
    </submittedName>
</protein>
<organism evidence="1 2">
    <name type="scientific">Sunxiuqinia elliptica</name>
    <dbReference type="NCBI Taxonomy" id="655355"/>
    <lineage>
        <taxon>Bacteria</taxon>
        <taxon>Pseudomonadati</taxon>
        <taxon>Bacteroidota</taxon>
        <taxon>Bacteroidia</taxon>
        <taxon>Marinilabiliales</taxon>
        <taxon>Prolixibacteraceae</taxon>
        <taxon>Sunxiuqinia</taxon>
    </lineage>
</organism>
<gene>
    <name evidence="1" type="ORF">SAMN05216283_10334</name>
</gene>
<keyword evidence="2" id="KW-1185">Reference proteome</keyword>
<dbReference type="Proteomes" id="UP000198964">
    <property type="component" value="Unassembled WGS sequence"/>
</dbReference>
<evidence type="ECO:0000313" key="1">
    <source>
        <dbReference type="EMBL" id="SFF18448.1"/>
    </source>
</evidence>
<name>A0A1I2GMG3_9BACT</name>
<dbReference type="EMBL" id="FONW01000003">
    <property type="protein sequence ID" value="SFF18448.1"/>
    <property type="molecule type" value="Genomic_DNA"/>
</dbReference>
<dbReference type="AlphaFoldDB" id="A0A1I2GMG3"/>
<accession>A0A1I2GMG3</accession>
<reference evidence="1 2" key="1">
    <citation type="submission" date="2016-10" db="EMBL/GenBank/DDBJ databases">
        <authorList>
            <person name="de Groot N.N."/>
        </authorList>
    </citation>
    <scope>NUCLEOTIDE SEQUENCE [LARGE SCALE GENOMIC DNA]</scope>
    <source>
        <strain evidence="1 2">CGMCC 1.9156</strain>
    </source>
</reference>
<sequence>MKKNSNYSNSKRENNIQFLLAKSLDQAILVARILFQPRIYPQTIFVERPQVIV</sequence>
<evidence type="ECO:0000313" key="2">
    <source>
        <dbReference type="Proteomes" id="UP000198964"/>
    </source>
</evidence>
<proteinExistence type="predicted"/>